<evidence type="ECO:0000313" key="2">
    <source>
        <dbReference type="Proteomes" id="UP000003120"/>
    </source>
</evidence>
<dbReference type="EMBL" id="ALKK01000011">
    <property type="protein sequence ID" value="EJU18824.1"/>
    <property type="molecule type" value="Genomic_DNA"/>
</dbReference>
<protein>
    <submittedName>
        <fullName evidence="1">Uncharacterized protein</fullName>
    </submittedName>
</protein>
<dbReference type="RefSeq" id="WP_005960436.1">
    <property type="nucleotide sequence ID" value="NZ_ALKK01000011.1"/>
</dbReference>
<comment type="caution">
    <text evidence="1">The sequence shown here is derived from an EMBL/GenBank/DDBJ whole genome shotgun (WGS) entry which is preliminary data.</text>
</comment>
<gene>
    <name evidence="1" type="ORF">HMPREF1127_1053</name>
</gene>
<name>A0AAN3VXF3_9FUSO</name>
<reference evidence="1 2" key="1">
    <citation type="submission" date="2012-07" db="EMBL/GenBank/DDBJ databases">
        <authorList>
            <person name="Durkin A.S."/>
            <person name="McCorrison J."/>
            <person name="Torralba M."/>
            <person name="Gillis M."/>
            <person name="Methe B."/>
            <person name="Sutton G."/>
            <person name="Nelson K.E."/>
        </authorList>
    </citation>
    <scope>NUCLEOTIDE SEQUENCE [LARGE SCALE GENOMIC DNA]</scope>
    <source>
        <strain evidence="1 2">Fnf 1007</strain>
    </source>
</reference>
<accession>A0AAN3VXF3</accession>
<dbReference type="GeneID" id="75075256"/>
<dbReference type="AlphaFoldDB" id="A0AAN3VXF3"/>
<evidence type="ECO:0000313" key="1">
    <source>
        <dbReference type="EMBL" id="EJU18824.1"/>
    </source>
</evidence>
<organism evidence="1 2">
    <name type="scientific">Fusobacterium necrophorum subsp. funduliforme Fnf 1007</name>
    <dbReference type="NCBI Taxonomy" id="1161424"/>
    <lineage>
        <taxon>Bacteria</taxon>
        <taxon>Fusobacteriati</taxon>
        <taxon>Fusobacteriota</taxon>
        <taxon>Fusobacteriia</taxon>
        <taxon>Fusobacteriales</taxon>
        <taxon>Fusobacteriaceae</taxon>
        <taxon>Fusobacterium</taxon>
    </lineage>
</organism>
<proteinExistence type="predicted"/>
<sequence length="267" mass="30931">MKIEEFRKNCKKIHLWWGEEDVTRLTRFSEIMKKTTVDSVKYLLISKDSIGFTDPYRAVVMKAKKIVNEVKKPLGFYSSDLLSLLKVAQEIALIDDCTLVIRVKEEIHLFTPTVNQVPDISQVCKIVPSDAERVAFRTDIFSKKEMSLADTLSWKAICTSFQSNDLDFMFPRFYFTHDGIVAKAEFGKTHLEMLFPITLEKECHKALNPKFIDLWIRATTKEKVTGTLLYNGKTSSPICFEISNLKYIVLPIAWRKGEKEWKTKIMQ</sequence>
<dbReference type="Proteomes" id="UP000003120">
    <property type="component" value="Unassembled WGS sequence"/>
</dbReference>